<keyword evidence="4 6" id="KW-0067">ATP-binding</keyword>
<dbReference type="InterPro" id="IPR032823">
    <property type="entry name" value="BCA_ABC_TP_C"/>
</dbReference>
<proteinExistence type="predicted"/>
<dbReference type="Pfam" id="PF12399">
    <property type="entry name" value="BCA_ABC_TP_C"/>
    <property type="match status" value="1"/>
</dbReference>
<evidence type="ECO:0000256" key="2">
    <source>
        <dbReference type="ARBA" id="ARBA00022448"/>
    </source>
</evidence>
<dbReference type="Pfam" id="PF00005">
    <property type="entry name" value="ABC_tran"/>
    <property type="match status" value="1"/>
</dbReference>
<feature type="domain" description="ABC transporter" evidence="5">
    <location>
        <begin position="11"/>
        <end position="247"/>
    </location>
</feature>
<dbReference type="GO" id="GO:0005886">
    <property type="term" value="C:plasma membrane"/>
    <property type="evidence" value="ECO:0007669"/>
    <property type="project" value="UniProtKB-SubCell"/>
</dbReference>
<dbReference type="GO" id="GO:0005524">
    <property type="term" value="F:ATP binding"/>
    <property type="evidence" value="ECO:0007669"/>
    <property type="project" value="UniProtKB-KW"/>
</dbReference>
<gene>
    <name evidence="6" type="ORF">DKP76_05205</name>
</gene>
<dbReference type="PANTHER" id="PTHR45772:SF1">
    <property type="entry name" value="ABC TRANSPORTER ATP-BINDING PROTEIN"/>
    <property type="match status" value="1"/>
</dbReference>
<dbReference type="InterPro" id="IPR003439">
    <property type="entry name" value="ABC_transporter-like_ATP-bd"/>
</dbReference>
<reference evidence="6 7" key="1">
    <citation type="submission" date="2018-05" db="EMBL/GenBank/DDBJ databases">
        <title>Comparative genomic sequence analysis between strain HN4 and CCM 8460T (Falsochrobactrum ovis) will provide more evidence to prove that HN4 is a new species of Falsochrobactrum.</title>
        <authorList>
            <person name="Lyu W."/>
            <person name="Sun L."/>
            <person name="Yao L."/>
        </authorList>
    </citation>
    <scope>NUCLEOTIDE SEQUENCE [LARGE SCALE GENOMIC DNA]</scope>
    <source>
        <strain evidence="6 7">HN4</strain>
    </source>
</reference>
<dbReference type="SUPFAM" id="SSF52540">
    <property type="entry name" value="P-loop containing nucleoside triphosphate hydrolases"/>
    <property type="match status" value="1"/>
</dbReference>
<evidence type="ECO:0000313" key="6">
    <source>
        <dbReference type="EMBL" id="PWL18496.1"/>
    </source>
</evidence>
<dbReference type="InterPro" id="IPR051120">
    <property type="entry name" value="ABC_AA/LPS_Transport"/>
</dbReference>
<dbReference type="PANTHER" id="PTHR45772">
    <property type="entry name" value="CONSERVED COMPONENT OF ABC TRANSPORTER FOR NATURAL AMINO ACIDS-RELATED"/>
    <property type="match status" value="1"/>
</dbReference>
<dbReference type="EMBL" id="QGDB01000002">
    <property type="protein sequence ID" value="PWL18496.1"/>
    <property type="molecule type" value="Genomic_DNA"/>
</dbReference>
<dbReference type="InterPro" id="IPR027417">
    <property type="entry name" value="P-loop_NTPase"/>
</dbReference>
<dbReference type="PROSITE" id="PS50893">
    <property type="entry name" value="ABC_TRANSPORTER_2"/>
    <property type="match status" value="1"/>
</dbReference>
<comment type="caution">
    <text evidence="6">The sequence shown here is derived from an EMBL/GenBank/DDBJ whole genome shotgun (WGS) entry which is preliminary data.</text>
</comment>
<keyword evidence="3" id="KW-0547">Nucleotide-binding</keyword>
<protein>
    <submittedName>
        <fullName evidence="6">ABC transporter ATP-binding protein</fullName>
    </submittedName>
</protein>
<sequence>MNGQNIAANALHADSISKAFGGLKVFHDVSFTVPAGGLLGVIGPNGAGKTTMINIISGRLNLSSGRVMLGDVRIDGRPVYENADRGLVRSFQQTAIFSGYSVEDNLLSALRFSGGLSGGNRVVLERLAPLLDQFGLIENWNRHAEVLPYGLQKMLGLTMALATQPKMLLLDEPAAGLEKSERVNIDTYVRFARETFGCGVLLVEHDMELIKRLCPEVILLDGGKLIAEGPPATVLAYEHVINAYLGGSEEEDDDAQHS</sequence>
<dbReference type="InterPro" id="IPR003593">
    <property type="entry name" value="AAA+_ATPase"/>
</dbReference>
<evidence type="ECO:0000313" key="7">
    <source>
        <dbReference type="Proteomes" id="UP000245865"/>
    </source>
</evidence>
<dbReference type="RefSeq" id="WP_109705395.1">
    <property type="nucleotide sequence ID" value="NZ_QGDB01000002.1"/>
</dbReference>
<keyword evidence="7" id="KW-1185">Reference proteome</keyword>
<keyword evidence="2" id="KW-0813">Transport</keyword>
<dbReference type="Proteomes" id="UP000245865">
    <property type="component" value="Unassembled WGS sequence"/>
</dbReference>
<evidence type="ECO:0000256" key="1">
    <source>
        <dbReference type="ARBA" id="ARBA00004533"/>
    </source>
</evidence>
<dbReference type="AlphaFoldDB" id="A0A316JAW3"/>
<dbReference type="Gene3D" id="3.40.50.300">
    <property type="entry name" value="P-loop containing nucleotide triphosphate hydrolases"/>
    <property type="match status" value="1"/>
</dbReference>
<evidence type="ECO:0000259" key="5">
    <source>
        <dbReference type="PROSITE" id="PS50893"/>
    </source>
</evidence>
<dbReference type="GO" id="GO:0016887">
    <property type="term" value="F:ATP hydrolysis activity"/>
    <property type="evidence" value="ECO:0007669"/>
    <property type="project" value="InterPro"/>
</dbReference>
<name>A0A316JAW3_9HYPH</name>
<organism evidence="6 7">
    <name type="scientific">Falsochrobactrum shanghaiense</name>
    <dbReference type="NCBI Taxonomy" id="2201899"/>
    <lineage>
        <taxon>Bacteria</taxon>
        <taxon>Pseudomonadati</taxon>
        <taxon>Pseudomonadota</taxon>
        <taxon>Alphaproteobacteria</taxon>
        <taxon>Hyphomicrobiales</taxon>
        <taxon>Brucellaceae</taxon>
        <taxon>Falsochrobactrum</taxon>
    </lineage>
</organism>
<evidence type="ECO:0000256" key="3">
    <source>
        <dbReference type="ARBA" id="ARBA00022741"/>
    </source>
</evidence>
<accession>A0A316JAW3</accession>
<comment type="subcellular location">
    <subcellularLocation>
        <location evidence="1">Cell inner membrane</location>
    </subcellularLocation>
</comment>
<evidence type="ECO:0000256" key="4">
    <source>
        <dbReference type="ARBA" id="ARBA00022840"/>
    </source>
</evidence>
<dbReference type="OrthoDB" id="9779872at2"/>
<dbReference type="SMART" id="SM00382">
    <property type="entry name" value="AAA"/>
    <property type="match status" value="1"/>
</dbReference>